<gene>
    <name evidence="5" type="ORF">g.723</name>
</gene>
<feature type="non-terminal residue" evidence="5">
    <location>
        <position position="1"/>
    </location>
</feature>
<dbReference type="GO" id="GO:0005634">
    <property type="term" value="C:nucleus"/>
    <property type="evidence" value="ECO:0007669"/>
    <property type="project" value="TreeGrafter"/>
</dbReference>
<dbReference type="Pfam" id="PF01176">
    <property type="entry name" value="eIF-1a"/>
    <property type="match status" value="1"/>
</dbReference>
<dbReference type="PANTHER" id="PTHR21641:SF0">
    <property type="entry name" value="RNA-BINDING PROTEIN EIF1AD-RELATED"/>
    <property type="match status" value="1"/>
</dbReference>
<feature type="region of interest" description="Disordered" evidence="3">
    <location>
        <begin position="141"/>
        <end position="178"/>
    </location>
</feature>
<dbReference type="Gene3D" id="2.40.50.140">
    <property type="entry name" value="Nucleic acid-binding proteins"/>
    <property type="match status" value="1"/>
</dbReference>
<dbReference type="GO" id="GO:0003723">
    <property type="term" value="F:RNA binding"/>
    <property type="evidence" value="ECO:0007669"/>
    <property type="project" value="UniProtKB-KW"/>
</dbReference>
<dbReference type="SUPFAM" id="SSF50249">
    <property type="entry name" value="Nucleic acid-binding proteins"/>
    <property type="match status" value="1"/>
</dbReference>
<dbReference type="InterPro" id="IPR006196">
    <property type="entry name" value="RNA-binding_domain_S1_IF1"/>
</dbReference>
<feature type="compositionally biased region" description="Basic and acidic residues" evidence="3">
    <location>
        <begin position="153"/>
        <end position="163"/>
    </location>
</feature>
<dbReference type="EMBL" id="GDKF01009155">
    <property type="protein sequence ID" value="JAT69467.1"/>
    <property type="molecule type" value="Transcribed_RNA"/>
</dbReference>
<feature type="domain" description="S1-like" evidence="4">
    <location>
        <begin position="54"/>
        <end position="116"/>
    </location>
</feature>
<accession>A0A1D1ZRJ3</accession>
<dbReference type="InterPro" id="IPR012340">
    <property type="entry name" value="NA-bd_OB-fold"/>
</dbReference>
<comment type="similarity">
    <text evidence="1">Belongs to the EIF1AD family.</text>
</comment>
<evidence type="ECO:0000256" key="1">
    <source>
        <dbReference type="ARBA" id="ARBA00007340"/>
    </source>
</evidence>
<organism evidence="5">
    <name type="scientific">Auxenochlorella protothecoides</name>
    <name type="common">Green microalga</name>
    <name type="synonym">Chlorella protothecoides</name>
    <dbReference type="NCBI Taxonomy" id="3075"/>
    <lineage>
        <taxon>Eukaryota</taxon>
        <taxon>Viridiplantae</taxon>
        <taxon>Chlorophyta</taxon>
        <taxon>core chlorophytes</taxon>
        <taxon>Trebouxiophyceae</taxon>
        <taxon>Chlorellales</taxon>
        <taxon>Chlorellaceae</taxon>
        <taxon>Auxenochlorella</taxon>
    </lineage>
</organism>
<dbReference type="AlphaFoldDB" id="A0A1D1ZRJ3"/>
<protein>
    <recommendedName>
        <fullName evidence="4">S1-like domain-containing protein</fullName>
    </recommendedName>
</protein>
<proteinExistence type="inferred from homology"/>
<dbReference type="GO" id="GO:0003743">
    <property type="term" value="F:translation initiation factor activity"/>
    <property type="evidence" value="ECO:0007669"/>
    <property type="project" value="InterPro"/>
</dbReference>
<evidence type="ECO:0000256" key="2">
    <source>
        <dbReference type="ARBA" id="ARBA00022884"/>
    </source>
</evidence>
<dbReference type="InterPro" id="IPR001253">
    <property type="entry name" value="TIF_eIF-1A"/>
</dbReference>
<reference evidence="5" key="1">
    <citation type="submission" date="2015-08" db="EMBL/GenBank/DDBJ databases">
        <authorList>
            <person name="Babu N.S."/>
            <person name="Beckwith C.J."/>
            <person name="Beseler K.G."/>
            <person name="Brison A."/>
            <person name="Carone J.V."/>
            <person name="Caskin T.P."/>
            <person name="Diamond M."/>
            <person name="Durham M.E."/>
            <person name="Foxe J.M."/>
            <person name="Go M."/>
            <person name="Henderson B.A."/>
            <person name="Jones I.B."/>
            <person name="McGettigan J.A."/>
            <person name="Micheletti S.J."/>
            <person name="Nasrallah M.E."/>
            <person name="Ortiz D."/>
            <person name="Piller C.R."/>
            <person name="Privatt S.R."/>
            <person name="Schneider S.L."/>
            <person name="Sharp S."/>
            <person name="Smith T.C."/>
            <person name="Stanton J.D."/>
            <person name="Ullery H.E."/>
            <person name="Wilson R.J."/>
            <person name="Serrano M.G."/>
            <person name="Buck G."/>
            <person name="Lee V."/>
            <person name="Wang Y."/>
            <person name="Carvalho R."/>
            <person name="Voegtly L."/>
            <person name="Shi R."/>
            <person name="Duckworth R."/>
            <person name="Johnson A."/>
            <person name="Loviza R."/>
            <person name="Walstead R."/>
            <person name="Shah Z."/>
            <person name="Kiflezghi M."/>
            <person name="Wade K."/>
            <person name="Ball S.L."/>
            <person name="Bradley K.W."/>
            <person name="Asai D.J."/>
            <person name="Bowman C.A."/>
            <person name="Russell D.A."/>
            <person name="Pope W.H."/>
            <person name="Jacobs-Sera D."/>
            <person name="Hendrix R.W."/>
            <person name="Hatfull G.F."/>
        </authorList>
    </citation>
    <scope>NUCLEOTIDE SEQUENCE</scope>
</reference>
<evidence type="ECO:0000313" key="5">
    <source>
        <dbReference type="EMBL" id="JAT69467.1"/>
    </source>
</evidence>
<sequence length="197" mass="21925">CFRVIVHRGLQIQRTGRTRALAGWSPLASSPGMSRRKHITQNSLQEEVTAPAENESIVRAVGSRGSNIMEVEFPCGRRTLCLIPARFHKKLWIKNGNFLIVEEVEAIDAAVSGQIVKVLYADHVKQLQRIPGVWPEEFRAAGSPAVPDNPSMEQEKREAREPGCLDGSSSEDDGLPPLERINNRRVVEYLVSESDSE</sequence>
<dbReference type="PANTHER" id="PTHR21641">
    <property type="entry name" value="TRANSLATION INITIATION FACTOR-RELATED"/>
    <property type="match status" value="1"/>
</dbReference>
<name>A0A1D1ZRJ3_AUXPR</name>
<keyword evidence="2" id="KW-0694">RNA-binding</keyword>
<evidence type="ECO:0000256" key="3">
    <source>
        <dbReference type="SAM" id="MobiDB-lite"/>
    </source>
</evidence>
<dbReference type="SMART" id="SM00652">
    <property type="entry name" value="eIF1a"/>
    <property type="match status" value="1"/>
</dbReference>
<dbReference type="InterPro" id="IPR039294">
    <property type="entry name" value="EIF1AD"/>
</dbReference>
<evidence type="ECO:0000259" key="4">
    <source>
        <dbReference type="Pfam" id="PF01176"/>
    </source>
</evidence>